<evidence type="ECO:0000313" key="18">
    <source>
        <dbReference type="Proteomes" id="UP000473278"/>
    </source>
</evidence>
<dbReference type="InterPro" id="IPR012910">
    <property type="entry name" value="Plug_dom"/>
</dbReference>
<dbReference type="CDD" id="cd01347">
    <property type="entry name" value="ligand_gated_channel"/>
    <property type="match status" value="1"/>
</dbReference>
<dbReference type="Pfam" id="PF00593">
    <property type="entry name" value="TonB_dep_Rec_b-barrel"/>
    <property type="match status" value="1"/>
</dbReference>
<comment type="caution">
    <text evidence="17">The sequence shown here is derived from an EMBL/GenBank/DDBJ whole genome shotgun (WGS) entry which is preliminary data.</text>
</comment>
<keyword evidence="5 12" id="KW-0812">Transmembrane</keyword>
<comment type="similarity">
    <text evidence="12 13">Belongs to the TonB-dependent receptor family.</text>
</comment>
<dbReference type="Gene3D" id="2.170.130.10">
    <property type="entry name" value="TonB-dependent receptor, plug domain"/>
    <property type="match status" value="1"/>
</dbReference>
<dbReference type="PANTHER" id="PTHR32552">
    <property type="entry name" value="FERRICHROME IRON RECEPTOR-RELATED"/>
    <property type="match status" value="1"/>
</dbReference>
<reference evidence="17 18" key="1">
    <citation type="submission" date="2020-02" db="EMBL/GenBank/DDBJ databases">
        <title>Balneolaceae bacterium YR4-1, complete genome.</title>
        <authorList>
            <person name="Li Y."/>
            <person name="Wu S."/>
        </authorList>
    </citation>
    <scope>NUCLEOTIDE SEQUENCE [LARGE SCALE GENOMIC DNA]</scope>
    <source>
        <strain evidence="17 18">YR4-1</strain>
    </source>
</reference>
<sequence length="667" mass="74056">MFLFVLISIPAVAQQRDTLKAELDPIRIEAIYSTISPANAPLSLSVYNRSVFKRNSEASLTMNKITEQLPGIWVNDRENYSLGERITIRGVGWRTSFGVRGIQVIMDGIPLTVADGQTMLNPVDPSFVNKLELIRGPASTFWGNSSGGVLHISTFQSQQESPTLSLRSTAGSYNLFKQDVQYSGSFGSHSVSAYSSYLSQNGFRDHSSVKLSRSGLKGSVDLNNKSRLEYVGAFVAMPEAKNPSSLTKEDALNSPKMANPSSITNDAGKQVYQGQLGLNYYRDSSLGFITLTGYGIYRDLTNPLPFAVIDLNRWAGGLRGTLEKSFDNLNINFGFDSKIQSDDRSEFENNTGIRGNITLEQLEQVTNQALFVTSDVELGNWKLLAGLRYDWLTFSVDSASVSQTNSRTFNALSPSIGVTYRSNTNKWFANFSTSFEAPTTTELVNSPEGGSGFNPNLEPERTLGVEIGTKGRTADNILGYELTLYRMWITDILFPYQLQANGPTFYRNQGNTIHNGIETRITLNPIDALQFNATYNYIHATFQGEDTDSGSSIEDNDVPGIPDHRLNASISYQYKSILGELTYSYVSQYFADNLNTAENNAYNTLDAKISLARPLGDRFYRLQPFLNVNNIFNERYNGSIVPNAFGNRYFEPAAGRNFQFGLSISFY</sequence>
<evidence type="ECO:0000259" key="15">
    <source>
        <dbReference type="Pfam" id="PF00593"/>
    </source>
</evidence>
<keyword evidence="3 12" id="KW-1134">Transmembrane beta strand</keyword>
<keyword evidence="8" id="KW-0406">Ion transport</keyword>
<dbReference type="PROSITE" id="PS52016">
    <property type="entry name" value="TONB_DEPENDENT_REC_3"/>
    <property type="match status" value="1"/>
</dbReference>
<evidence type="ECO:0000256" key="3">
    <source>
        <dbReference type="ARBA" id="ARBA00022452"/>
    </source>
</evidence>
<evidence type="ECO:0000256" key="7">
    <source>
        <dbReference type="ARBA" id="ARBA00023004"/>
    </source>
</evidence>
<evidence type="ECO:0000256" key="5">
    <source>
        <dbReference type="ARBA" id="ARBA00022692"/>
    </source>
</evidence>
<dbReference type="Gene3D" id="2.40.170.20">
    <property type="entry name" value="TonB-dependent receptor, beta-barrel domain"/>
    <property type="match status" value="1"/>
</dbReference>
<organism evidence="17 18">
    <name type="scientific">Halalkalibaculum roseum</name>
    <dbReference type="NCBI Taxonomy" id="2709311"/>
    <lineage>
        <taxon>Bacteria</taxon>
        <taxon>Pseudomonadati</taxon>
        <taxon>Balneolota</taxon>
        <taxon>Balneolia</taxon>
        <taxon>Balneolales</taxon>
        <taxon>Balneolaceae</taxon>
        <taxon>Halalkalibaculum</taxon>
    </lineage>
</organism>
<gene>
    <name evidence="17" type="ORF">G3570_07490</name>
</gene>
<evidence type="ECO:0000256" key="12">
    <source>
        <dbReference type="PROSITE-ProRule" id="PRU01360"/>
    </source>
</evidence>
<dbReference type="InterPro" id="IPR037066">
    <property type="entry name" value="Plug_dom_sf"/>
</dbReference>
<dbReference type="InterPro" id="IPR039426">
    <property type="entry name" value="TonB-dep_rcpt-like"/>
</dbReference>
<keyword evidence="7" id="KW-0408">Iron</keyword>
<evidence type="ECO:0000313" key="17">
    <source>
        <dbReference type="EMBL" id="NGP76470.1"/>
    </source>
</evidence>
<evidence type="ECO:0000256" key="9">
    <source>
        <dbReference type="ARBA" id="ARBA00023077"/>
    </source>
</evidence>
<keyword evidence="17" id="KW-0675">Receptor</keyword>
<dbReference type="Proteomes" id="UP000473278">
    <property type="component" value="Unassembled WGS sequence"/>
</dbReference>
<evidence type="ECO:0000256" key="14">
    <source>
        <dbReference type="SAM" id="MobiDB-lite"/>
    </source>
</evidence>
<evidence type="ECO:0000256" key="8">
    <source>
        <dbReference type="ARBA" id="ARBA00023065"/>
    </source>
</evidence>
<keyword evidence="9 13" id="KW-0798">TonB box</keyword>
<dbReference type="AlphaFoldDB" id="A0A6M1SU54"/>
<dbReference type="GO" id="GO:0009279">
    <property type="term" value="C:cell outer membrane"/>
    <property type="evidence" value="ECO:0007669"/>
    <property type="project" value="UniProtKB-SubCell"/>
</dbReference>
<name>A0A6M1SU54_9BACT</name>
<keyword evidence="6" id="KW-0732">Signal</keyword>
<evidence type="ECO:0000256" key="10">
    <source>
        <dbReference type="ARBA" id="ARBA00023136"/>
    </source>
</evidence>
<keyword evidence="4" id="KW-0410">Iron transport</keyword>
<comment type="subcellular location">
    <subcellularLocation>
        <location evidence="1 12">Cell outer membrane</location>
        <topology evidence="1 12">Multi-pass membrane protein</topology>
    </subcellularLocation>
</comment>
<proteinExistence type="inferred from homology"/>
<dbReference type="PANTHER" id="PTHR32552:SF68">
    <property type="entry name" value="FERRICHROME OUTER MEMBRANE TRANSPORTER_PHAGE RECEPTOR"/>
    <property type="match status" value="1"/>
</dbReference>
<dbReference type="Pfam" id="PF07715">
    <property type="entry name" value="Plug"/>
    <property type="match status" value="1"/>
</dbReference>
<evidence type="ECO:0000256" key="13">
    <source>
        <dbReference type="RuleBase" id="RU003357"/>
    </source>
</evidence>
<feature type="domain" description="TonB-dependent receptor plug" evidence="16">
    <location>
        <begin position="39"/>
        <end position="149"/>
    </location>
</feature>
<keyword evidence="10 12" id="KW-0472">Membrane</keyword>
<dbReference type="InterPro" id="IPR000531">
    <property type="entry name" value="Beta-barrel_TonB"/>
</dbReference>
<keyword evidence="18" id="KW-1185">Reference proteome</keyword>
<dbReference type="SUPFAM" id="SSF56935">
    <property type="entry name" value="Porins"/>
    <property type="match status" value="1"/>
</dbReference>
<keyword evidence="2 12" id="KW-0813">Transport</keyword>
<feature type="domain" description="TonB-dependent receptor-like beta-barrel" evidence="15">
    <location>
        <begin position="171"/>
        <end position="631"/>
    </location>
</feature>
<dbReference type="EMBL" id="JAALLT010000002">
    <property type="protein sequence ID" value="NGP76470.1"/>
    <property type="molecule type" value="Genomic_DNA"/>
</dbReference>
<keyword evidence="11 12" id="KW-0998">Cell outer membrane</keyword>
<accession>A0A6M1SU54</accession>
<evidence type="ECO:0000256" key="11">
    <source>
        <dbReference type="ARBA" id="ARBA00023237"/>
    </source>
</evidence>
<dbReference type="GO" id="GO:0015344">
    <property type="term" value="F:siderophore uptake transmembrane transporter activity"/>
    <property type="evidence" value="ECO:0007669"/>
    <property type="project" value="TreeGrafter"/>
</dbReference>
<evidence type="ECO:0000256" key="2">
    <source>
        <dbReference type="ARBA" id="ARBA00022448"/>
    </source>
</evidence>
<evidence type="ECO:0000256" key="1">
    <source>
        <dbReference type="ARBA" id="ARBA00004571"/>
    </source>
</evidence>
<evidence type="ECO:0000256" key="6">
    <source>
        <dbReference type="ARBA" id="ARBA00022729"/>
    </source>
</evidence>
<feature type="region of interest" description="Disordered" evidence="14">
    <location>
        <begin position="245"/>
        <end position="265"/>
    </location>
</feature>
<evidence type="ECO:0000259" key="16">
    <source>
        <dbReference type="Pfam" id="PF07715"/>
    </source>
</evidence>
<protein>
    <submittedName>
        <fullName evidence="17">TonB-dependent receptor</fullName>
    </submittedName>
</protein>
<evidence type="ECO:0000256" key="4">
    <source>
        <dbReference type="ARBA" id="ARBA00022496"/>
    </source>
</evidence>
<dbReference type="InterPro" id="IPR036942">
    <property type="entry name" value="Beta-barrel_TonB_sf"/>
</dbReference>